<sequence length="111" mass="11616">MTDVLSLSTVATTQLAAARHARTGRAAKTIHGGHEATLRQTVLALTAGTALGEHDSPGQATLQIISGRVRLHAGEEQWEASTGDYLPIPPARHDLEAIDDSVVLLTVSTTA</sequence>
<dbReference type="AlphaFoldDB" id="A0A5P8FQ10"/>
<dbReference type="RefSeq" id="WP_123093777.1">
    <property type="nucleotide sequence ID" value="NZ_CP044548.2"/>
</dbReference>
<dbReference type="InterPro" id="IPR011051">
    <property type="entry name" value="RmlC_Cupin_sf"/>
</dbReference>
<dbReference type="CDD" id="cd02230">
    <property type="entry name" value="cupin_HP0902-like"/>
    <property type="match status" value="1"/>
</dbReference>
<dbReference type="KEGG" id="jme:EEW87_012845"/>
<evidence type="ECO:0000313" key="2">
    <source>
        <dbReference type="Proteomes" id="UP000271708"/>
    </source>
</evidence>
<dbReference type="PANTHER" id="PTHR37694:SF1">
    <property type="entry name" value="SLR8022 PROTEIN"/>
    <property type="match status" value="1"/>
</dbReference>
<reference evidence="1 2" key="1">
    <citation type="submission" date="2019-09" db="EMBL/GenBank/DDBJ databases">
        <title>Complete Genome Sequence of Janibacter melonis M714 with both human health impact and industrial applications.</title>
        <authorList>
            <person name="Jin M."/>
            <person name="Zhao Q.R."/>
        </authorList>
    </citation>
    <scope>NUCLEOTIDE SEQUENCE [LARGE SCALE GENOMIC DNA]</scope>
    <source>
        <strain evidence="1 2">M714</strain>
    </source>
</reference>
<dbReference type="GeneID" id="59162065"/>
<accession>A0A5P8FQ10</accession>
<gene>
    <name evidence="1" type="ORF">EEW87_012845</name>
</gene>
<name>A0A5P8FQ10_9MICO</name>
<organism evidence="1 2">
    <name type="scientific">Janibacter melonis</name>
    <dbReference type="NCBI Taxonomy" id="262209"/>
    <lineage>
        <taxon>Bacteria</taxon>
        <taxon>Bacillati</taxon>
        <taxon>Actinomycetota</taxon>
        <taxon>Actinomycetes</taxon>
        <taxon>Micrococcales</taxon>
        <taxon>Intrasporangiaceae</taxon>
        <taxon>Janibacter</taxon>
    </lineage>
</organism>
<dbReference type="PANTHER" id="PTHR37694">
    <property type="entry name" value="SLR8022 PROTEIN"/>
    <property type="match status" value="1"/>
</dbReference>
<proteinExistence type="predicted"/>
<dbReference type="EMBL" id="CP044548">
    <property type="protein sequence ID" value="QFQ31004.2"/>
    <property type="molecule type" value="Genomic_DNA"/>
</dbReference>
<dbReference type="Gene3D" id="2.60.120.10">
    <property type="entry name" value="Jelly Rolls"/>
    <property type="match status" value="1"/>
</dbReference>
<evidence type="ECO:0000313" key="1">
    <source>
        <dbReference type="EMBL" id="QFQ31004.2"/>
    </source>
</evidence>
<dbReference type="Proteomes" id="UP000271708">
    <property type="component" value="Chromosome"/>
</dbReference>
<protein>
    <submittedName>
        <fullName evidence="1">LuxR family transcriptional regulator</fullName>
    </submittedName>
</protein>
<dbReference type="InterPro" id="IPR014710">
    <property type="entry name" value="RmlC-like_jellyroll"/>
</dbReference>
<dbReference type="SUPFAM" id="SSF51182">
    <property type="entry name" value="RmlC-like cupins"/>
    <property type="match status" value="1"/>
</dbReference>